<organism evidence="1 2">
    <name type="scientific">Colletotrichum truncatum</name>
    <name type="common">Anthracnose fungus</name>
    <name type="synonym">Colletotrichum capsici</name>
    <dbReference type="NCBI Taxonomy" id="5467"/>
    <lineage>
        <taxon>Eukaryota</taxon>
        <taxon>Fungi</taxon>
        <taxon>Dikarya</taxon>
        <taxon>Ascomycota</taxon>
        <taxon>Pezizomycotina</taxon>
        <taxon>Sordariomycetes</taxon>
        <taxon>Hypocreomycetidae</taxon>
        <taxon>Glomerellales</taxon>
        <taxon>Glomerellaceae</taxon>
        <taxon>Colletotrichum</taxon>
        <taxon>Colletotrichum truncatum species complex</taxon>
    </lineage>
</organism>
<name>A0ACC3ZCE2_COLTU</name>
<protein>
    <submittedName>
        <fullName evidence="1">Sterigmatocystin 8-O-methyltransferase</fullName>
    </submittedName>
</protein>
<reference evidence="1 2" key="1">
    <citation type="journal article" date="2020" name="Phytopathology">
        <title>Genome Sequence Resources of Colletotrichum truncatum, C. plurivorum, C. musicola, and C. sojae: Four Species Pathogenic to Soybean (Glycine max).</title>
        <authorList>
            <person name="Rogerio F."/>
            <person name="Boufleur T.R."/>
            <person name="Ciampi-Guillardi M."/>
            <person name="Sukno S.A."/>
            <person name="Thon M.R."/>
            <person name="Massola Junior N.S."/>
            <person name="Baroncelli R."/>
        </authorList>
    </citation>
    <scope>NUCLEOTIDE SEQUENCE [LARGE SCALE GENOMIC DNA]</scope>
    <source>
        <strain evidence="1 2">CMES1059</strain>
    </source>
</reference>
<proteinExistence type="predicted"/>
<evidence type="ECO:0000313" key="2">
    <source>
        <dbReference type="Proteomes" id="UP000805649"/>
    </source>
</evidence>
<keyword evidence="2" id="KW-1185">Reference proteome</keyword>
<dbReference type="Proteomes" id="UP000805649">
    <property type="component" value="Unassembled WGS sequence"/>
</dbReference>
<sequence>MTSESRIVALARGILEHTSAVDVYLHKNGLPRHTENGDPDNKPPWGPIPDAAAAESRQQVMDACEELRGLLGGPVLPLIIDWTRPAILRVVIQLRLAELVPLHPLGSAAGTPFSTIAAMTRPEISESCFRRIIRHATAHGIFCEPSEGLVAHNTTSMLLIREPLLKDLVTYGMFDMLPAGMRLADALQRFPDGHDPKDTGFALANLERELMSLDAATKNTNIPSALSQRKSLWHVHSQEPEMARRFHNVMTQEFISENVYLEDFSGQLNIEGKKIVDVGGGRGSLAVQAASKIPTTMFVIQDSEQNAREGQNSLPADLQERVKFMAHDFFSPQPVKDADIYFFRWILHDWSDVHAVEIIQSLIPAMRPGVRVILNELVIPRPGAVSDKVFKSLINYDLAMMALFNGQERSLLEWQELFQKADRRFRFVACRTKSPKDLSIIEFEWDSRLHATIQ</sequence>
<accession>A0ACC3ZCE2</accession>
<evidence type="ECO:0000313" key="1">
    <source>
        <dbReference type="EMBL" id="KAL0941583.1"/>
    </source>
</evidence>
<dbReference type="EMBL" id="VUJX02000002">
    <property type="protein sequence ID" value="KAL0941583.1"/>
    <property type="molecule type" value="Genomic_DNA"/>
</dbReference>
<gene>
    <name evidence="1" type="ORF">CTRU02_204346</name>
</gene>
<comment type="caution">
    <text evidence="1">The sequence shown here is derived from an EMBL/GenBank/DDBJ whole genome shotgun (WGS) entry which is preliminary data.</text>
</comment>